<feature type="domain" description="7 transmembrane helices usually fused to an inactive transglutaminase" evidence="3">
    <location>
        <begin position="255"/>
        <end position="499"/>
    </location>
</feature>
<dbReference type="Pfam" id="PF14400">
    <property type="entry name" value="Transglut_i_TM"/>
    <property type="match status" value="1"/>
</dbReference>
<dbReference type="AlphaFoldDB" id="A0A411PMF6"/>
<keyword evidence="1" id="KW-0472">Membrane</keyword>
<evidence type="ECO:0000313" key="5">
    <source>
        <dbReference type="Proteomes" id="UP000291106"/>
    </source>
</evidence>
<dbReference type="RefSeq" id="WP_130603111.1">
    <property type="nucleotide sequence ID" value="NZ_CP036200.1"/>
</dbReference>
<keyword evidence="1" id="KW-1133">Transmembrane helix</keyword>
<proteinExistence type="predicted"/>
<feature type="transmembrane region" description="Helical" evidence="1">
    <location>
        <begin position="468"/>
        <end position="488"/>
    </location>
</feature>
<protein>
    <submittedName>
        <fullName evidence="4">Gonadoliberin III</fullName>
    </submittedName>
</protein>
<feature type="transmembrane region" description="Helical" evidence="1">
    <location>
        <begin position="378"/>
        <end position="399"/>
    </location>
</feature>
<reference evidence="4 5" key="1">
    <citation type="submission" date="2019-02" db="EMBL/GenBank/DDBJ databases">
        <title>Shewanella sp. D4-2 isolated from Dokdo Island.</title>
        <authorList>
            <person name="Baek K."/>
        </authorList>
    </citation>
    <scope>NUCLEOTIDE SEQUENCE [LARGE SCALE GENOMIC DNA]</scope>
    <source>
        <strain evidence="4 5">D4-2</strain>
    </source>
</reference>
<feature type="transmembrane region" description="Helical" evidence="1">
    <location>
        <begin position="405"/>
        <end position="423"/>
    </location>
</feature>
<feature type="transmembrane region" description="Helical" evidence="1">
    <location>
        <begin position="340"/>
        <end position="366"/>
    </location>
</feature>
<feature type="transmembrane region" description="Helical" evidence="1">
    <location>
        <begin position="435"/>
        <end position="456"/>
    </location>
</feature>
<dbReference type="EMBL" id="CP036200">
    <property type="protein sequence ID" value="QBF84722.1"/>
    <property type="molecule type" value="Genomic_DNA"/>
</dbReference>
<feature type="transmembrane region" description="Helical" evidence="1">
    <location>
        <begin position="6"/>
        <end position="24"/>
    </location>
</feature>
<evidence type="ECO:0000259" key="2">
    <source>
        <dbReference type="Pfam" id="PF14400"/>
    </source>
</evidence>
<feature type="domain" description="Inactive transglutaminase fused to 7 transmembrane helices" evidence="2">
    <location>
        <begin position="24"/>
        <end position="183"/>
    </location>
</feature>
<dbReference type="KEGG" id="smai:EXU30_20145"/>
<dbReference type="InterPro" id="IPR025838">
    <property type="entry name" value="Transglut_i_TM"/>
</dbReference>
<sequence length="503" mass="56312">MHSRKPFYILVALLFIAGIASSIYRSVEHNIPFFPGEQVQSWAIDAKVSFNGQGQPAEVDFALPNDPAFEVLVENASSPGYGLNINQTEDQRRAVWSIRQANGQQSLYYRVTLVPTGKTKIKAGEELPSAKPYSWPVTELSAAEQIISEVWERSASNQSFAQQLMAKINDVNQSQNMSLLLASNTPTELFVRMLNTKEIPARIVNGLVLEDQRRRQQLDQMVQVYHDGYWKLFDVNNNIQGREDNVVLWESKGNSVLDVIGGTNSQVNFSMLQDTRPALSTSIDMMMNAQDDWDFSLYQLPIEEQSLFKGILLIPIGVLVVVFLRVIIGIKTSGTFMPVLIALAFIQTTLLTGLIGFLLIVAFGLMIRSYLSSLNLLLISRISAVIIVVIFIIGFFTLISFKLGLSEGLTITFFPMIILAWTIERMSILWEEEGPKHVFVSGGGSLFVATIAYLAMNNSLVQHWVFNFLGIHLVLLSVVLVMGQYTGYRLTELKRFKPLAGEK</sequence>
<dbReference type="Pfam" id="PF14402">
    <property type="entry name" value="7TM_transglut"/>
    <property type="match status" value="1"/>
</dbReference>
<evidence type="ECO:0000313" key="4">
    <source>
        <dbReference type="EMBL" id="QBF84722.1"/>
    </source>
</evidence>
<accession>A0A411PMF6</accession>
<feature type="transmembrane region" description="Helical" evidence="1">
    <location>
        <begin position="307"/>
        <end position="328"/>
    </location>
</feature>
<organism evidence="4 5">
    <name type="scientific">Shewanella maritima</name>
    <dbReference type="NCBI Taxonomy" id="2520507"/>
    <lineage>
        <taxon>Bacteria</taxon>
        <taxon>Pseudomonadati</taxon>
        <taxon>Pseudomonadota</taxon>
        <taxon>Gammaproteobacteria</taxon>
        <taxon>Alteromonadales</taxon>
        <taxon>Shewanellaceae</taxon>
        <taxon>Shewanella</taxon>
    </lineage>
</organism>
<gene>
    <name evidence="4" type="ORF">EXU30_20145</name>
</gene>
<evidence type="ECO:0000256" key="1">
    <source>
        <dbReference type="SAM" id="Phobius"/>
    </source>
</evidence>
<dbReference type="Gene3D" id="3.10.620.30">
    <property type="match status" value="1"/>
</dbReference>
<keyword evidence="5" id="KW-1185">Reference proteome</keyword>
<dbReference type="Proteomes" id="UP000291106">
    <property type="component" value="Chromosome"/>
</dbReference>
<name>A0A411PMF6_9GAMM</name>
<dbReference type="OrthoDB" id="253840at2"/>
<evidence type="ECO:0000259" key="3">
    <source>
        <dbReference type="Pfam" id="PF14402"/>
    </source>
</evidence>
<dbReference type="InterPro" id="IPR025840">
    <property type="entry name" value="7TM_transglut"/>
</dbReference>
<keyword evidence="1" id="KW-0812">Transmembrane</keyword>